<dbReference type="InParanoid" id="Q23WL4"/>
<gene>
    <name evidence="3" type="ORF">TTHERM_00924300</name>
</gene>
<feature type="region of interest" description="Disordered" evidence="2">
    <location>
        <begin position="332"/>
        <end position="361"/>
    </location>
</feature>
<evidence type="ECO:0000256" key="2">
    <source>
        <dbReference type="SAM" id="MobiDB-lite"/>
    </source>
</evidence>
<reference evidence="4" key="1">
    <citation type="journal article" date="2006" name="PLoS Biol.">
        <title>Macronuclear genome sequence of the ciliate Tetrahymena thermophila, a model eukaryote.</title>
        <authorList>
            <person name="Eisen J.A."/>
            <person name="Coyne R.S."/>
            <person name="Wu M."/>
            <person name="Wu D."/>
            <person name="Thiagarajan M."/>
            <person name="Wortman J.R."/>
            <person name="Badger J.H."/>
            <person name="Ren Q."/>
            <person name="Amedeo P."/>
            <person name="Jones K.M."/>
            <person name="Tallon L.J."/>
            <person name="Delcher A.L."/>
            <person name="Salzberg S.L."/>
            <person name="Silva J.C."/>
            <person name="Haas B.J."/>
            <person name="Majoros W.H."/>
            <person name="Farzad M."/>
            <person name="Carlton J.M."/>
            <person name="Smith R.K. Jr."/>
            <person name="Garg J."/>
            <person name="Pearlman R.E."/>
            <person name="Karrer K.M."/>
            <person name="Sun L."/>
            <person name="Manning G."/>
            <person name="Elde N.C."/>
            <person name="Turkewitz A.P."/>
            <person name="Asai D.J."/>
            <person name="Wilkes D.E."/>
            <person name="Wang Y."/>
            <person name="Cai H."/>
            <person name="Collins K."/>
            <person name="Stewart B.A."/>
            <person name="Lee S.R."/>
            <person name="Wilamowska K."/>
            <person name="Weinberg Z."/>
            <person name="Ruzzo W.L."/>
            <person name="Wloga D."/>
            <person name="Gaertig J."/>
            <person name="Frankel J."/>
            <person name="Tsao C.-C."/>
            <person name="Gorovsky M.A."/>
            <person name="Keeling P.J."/>
            <person name="Waller R.F."/>
            <person name="Patron N.J."/>
            <person name="Cherry J.M."/>
            <person name="Stover N.A."/>
            <person name="Krieger C.J."/>
            <person name="del Toro C."/>
            <person name="Ryder H.F."/>
            <person name="Williamson S.C."/>
            <person name="Barbeau R.A."/>
            <person name="Hamilton E.P."/>
            <person name="Orias E."/>
        </authorList>
    </citation>
    <scope>NUCLEOTIDE SEQUENCE [LARGE SCALE GENOMIC DNA]</scope>
    <source>
        <strain evidence="4">SB210</strain>
    </source>
</reference>
<protein>
    <submittedName>
        <fullName evidence="3">Uncharacterized protein</fullName>
    </submittedName>
</protein>
<accession>Q23WL4</accession>
<proteinExistence type="inferred from homology"/>
<feature type="compositionally biased region" description="Acidic residues" evidence="2">
    <location>
        <begin position="465"/>
        <end position="480"/>
    </location>
</feature>
<dbReference type="OrthoDB" id="292876at2759"/>
<feature type="compositionally biased region" description="Polar residues" evidence="2">
    <location>
        <begin position="440"/>
        <end position="460"/>
    </location>
</feature>
<dbReference type="KEGG" id="tet:TTHERM_00924300"/>
<keyword evidence="4" id="KW-1185">Reference proteome</keyword>
<sequence length="510" mass="59211">MYRQIPTVNKICQKRIIGQDQVRLENRLRNIQAQVDTSSPQTYEYGNLANKKKNQIMESQYIEIERENKILLEKITKVMSKDPLQKTVQQQQQIIHHNQMIQNKKSLNAAQRKRELVKITVENQNFLKRLKGMKSTYEQKKQIKSWSEQQEICSRISEFGATNRKLNSKSSMQSRSVPKGIQNLNENTPSQNIPASANLTYRSRQNFETAENQPLKKRIGSGYLVNNNKLQRNLSGLSNSNNINKKVTLLRKSKKIGLNYYLIEIILEDGLFKIIADDAENPTRKVLEMSESDGTKILKKYFGNSLDQMLESIWITDKIFIRGLEMFTTEESYQSKNSNNKSQSPSPHKNQYINKTQPDEKHRLVAPIKKSASNKSLNAENTKIYNKQLSNPMQIIEQPDQESVDMSNSNLINSKLYSNNNRKLNQKSVTEGDQFEQSKEQQSFNKNDQQNESQIHQNSQKIDEDGFNEYGDEDYDDNESENIRKIKNQEGNSNEEIQELNHSQNINNDF</sequence>
<dbReference type="PANTHER" id="PTHR33768:SF3">
    <property type="entry name" value="MIP11318P"/>
    <property type="match status" value="1"/>
</dbReference>
<dbReference type="AlphaFoldDB" id="Q23WL4"/>
<evidence type="ECO:0000256" key="1">
    <source>
        <dbReference type="ARBA" id="ARBA00008315"/>
    </source>
</evidence>
<feature type="compositionally biased region" description="Polar residues" evidence="2">
    <location>
        <begin position="415"/>
        <end position="431"/>
    </location>
</feature>
<dbReference type="EMBL" id="GG662607">
    <property type="protein sequence ID" value="EAS00966.2"/>
    <property type="molecule type" value="Genomic_DNA"/>
</dbReference>
<dbReference type="InterPro" id="IPR029488">
    <property type="entry name" value="Hmw/CFAP97"/>
</dbReference>
<evidence type="ECO:0000313" key="4">
    <source>
        <dbReference type="Proteomes" id="UP000009168"/>
    </source>
</evidence>
<feature type="region of interest" description="Disordered" evidence="2">
    <location>
        <begin position="415"/>
        <end position="510"/>
    </location>
</feature>
<dbReference type="Proteomes" id="UP000009168">
    <property type="component" value="Unassembled WGS sequence"/>
</dbReference>
<name>Q23WL4_TETTS</name>
<comment type="similarity">
    <text evidence="1">Belongs to the CFAP97 family.</text>
</comment>
<evidence type="ECO:0000313" key="3">
    <source>
        <dbReference type="EMBL" id="EAS00966.2"/>
    </source>
</evidence>
<dbReference type="InterPro" id="IPR038792">
    <property type="entry name" value="CFAP97D1/2"/>
</dbReference>
<dbReference type="PANTHER" id="PTHR33768">
    <property type="entry name" value="MIP11318P"/>
    <property type="match status" value="1"/>
</dbReference>
<feature type="compositionally biased region" description="Polar residues" evidence="2">
    <location>
        <begin position="489"/>
        <end position="510"/>
    </location>
</feature>
<organism evidence="3 4">
    <name type="scientific">Tetrahymena thermophila (strain SB210)</name>
    <dbReference type="NCBI Taxonomy" id="312017"/>
    <lineage>
        <taxon>Eukaryota</taxon>
        <taxon>Sar</taxon>
        <taxon>Alveolata</taxon>
        <taxon>Ciliophora</taxon>
        <taxon>Intramacronucleata</taxon>
        <taxon>Oligohymenophorea</taxon>
        <taxon>Hymenostomatida</taxon>
        <taxon>Tetrahymenina</taxon>
        <taxon>Tetrahymenidae</taxon>
        <taxon>Tetrahymena</taxon>
    </lineage>
</organism>
<dbReference type="GeneID" id="7843172"/>
<feature type="compositionally biased region" description="Low complexity" evidence="2">
    <location>
        <begin position="334"/>
        <end position="347"/>
    </location>
</feature>
<dbReference type="Pfam" id="PF13879">
    <property type="entry name" value="Hmw_CFAP97"/>
    <property type="match status" value="1"/>
</dbReference>
<dbReference type="RefSeq" id="XP_001021211.2">
    <property type="nucleotide sequence ID" value="XM_001021211.2"/>
</dbReference>
<dbReference type="HOGENOM" id="CLU_669956_0_0_1"/>